<feature type="transmembrane region" description="Helical" evidence="6">
    <location>
        <begin position="166"/>
        <end position="183"/>
    </location>
</feature>
<keyword evidence="3 6" id="KW-0812">Transmembrane</keyword>
<dbReference type="AlphaFoldDB" id="A0A672I7X7"/>
<feature type="transmembrane region" description="Helical" evidence="6">
    <location>
        <begin position="124"/>
        <end position="146"/>
    </location>
</feature>
<reference evidence="8" key="3">
    <citation type="submission" date="2025-09" db="UniProtKB">
        <authorList>
            <consortium name="Ensembl"/>
        </authorList>
    </citation>
    <scope>IDENTIFICATION</scope>
</reference>
<dbReference type="NCBIfam" id="TIGR00797">
    <property type="entry name" value="matE"/>
    <property type="match status" value="1"/>
</dbReference>
<feature type="transmembrane region" description="Helical" evidence="6">
    <location>
        <begin position="428"/>
        <end position="447"/>
    </location>
</feature>
<evidence type="ECO:0000256" key="1">
    <source>
        <dbReference type="ARBA" id="ARBA00004141"/>
    </source>
</evidence>
<evidence type="ECO:0000256" key="3">
    <source>
        <dbReference type="ARBA" id="ARBA00022692"/>
    </source>
</evidence>
<proteinExistence type="inferred from homology"/>
<evidence type="ECO:0000313" key="8">
    <source>
        <dbReference type="Ensembl" id="ENSSFAP00005037105.1"/>
    </source>
</evidence>
<protein>
    <recommendedName>
        <fullName evidence="6">Multidrug and toxin extrusion protein</fullName>
    </recommendedName>
</protein>
<dbReference type="Proteomes" id="UP000472267">
    <property type="component" value="Chromosome 6"/>
</dbReference>
<evidence type="ECO:0000256" key="6">
    <source>
        <dbReference type="RuleBase" id="RU004914"/>
    </source>
</evidence>
<sequence>MFKLKKANHTEKININKRQTHMYNVTERRENTKKDRHREFHRTTAPLCVTVCVFALQCLSQLMSFLISFVSTVFCGHLGKTELAAVALAIAVVNVTAISVGMGLSSTCDTLISQTFGSGNLKRVGVILQRGVLILLLACFPCWAILINTQPLLLLFRQSPEVARLSQLYVEIFTPALPATFMFHLQGRYLQNQGIIWPQVVTGAIGNLLNAVINYILLYVLDMGVAGSALANTLSQFVLATVLFVYIVSRGLHKNTWGGWSSDCLQEWGSFVKLALPSMLMLCLEWWIFEAGGFLSGLISEVELGAQSVIYQLALIAYMAPLGLSTAASVRVGSALGAGNVEQAKLSSKTAICCVCGCLVSVVSSLCIGILIALLRNFIGYIFTTEREIIDRVSEVMIVFAFMHLFDGVAGVLGGVVRGVGKQMTGALCNFVGYYFIGFPIGVSLMFPNDMGILGLWTGLTVCVMMQAIFFLIFFYRLDWNQTCKEARQRAGVQSTDGNEMLRNDSSGEAATAASGQSDPEVPENHVYQEVTAAEPNAAAAATVGDVLSVKQLIVRRCLALLVMLVILAAGILILTLTRK</sequence>
<accession>A0A672I7X7</accession>
<feature type="transmembrane region" description="Helical" evidence="6">
    <location>
        <begin position="309"/>
        <end position="330"/>
    </location>
</feature>
<dbReference type="GO" id="GO:0016020">
    <property type="term" value="C:membrane"/>
    <property type="evidence" value="ECO:0007669"/>
    <property type="project" value="UniProtKB-SubCell"/>
</dbReference>
<keyword evidence="5 6" id="KW-0472">Membrane</keyword>
<feature type="transmembrane region" description="Helical" evidence="6">
    <location>
        <begin position="351"/>
        <end position="376"/>
    </location>
</feature>
<feature type="region of interest" description="Disordered" evidence="7">
    <location>
        <begin position="495"/>
        <end position="522"/>
    </location>
</feature>
<dbReference type="GO" id="GO:0015297">
    <property type="term" value="F:antiporter activity"/>
    <property type="evidence" value="ECO:0007669"/>
    <property type="project" value="InterPro"/>
</dbReference>
<dbReference type="InterPro" id="IPR045069">
    <property type="entry name" value="MATE_euk"/>
</dbReference>
<feature type="transmembrane region" description="Helical" evidence="6">
    <location>
        <begin position="396"/>
        <end position="416"/>
    </location>
</feature>
<feature type="transmembrane region" description="Helical" evidence="6">
    <location>
        <begin position="83"/>
        <end position="104"/>
    </location>
</feature>
<dbReference type="Pfam" id="PF01554">
    <property type="entry name" value="MatE"/>
    <property type="match status" value="2"/>
</dbReference>
<evidence type="ECO:0000256" key="4">
    <source>
        <dbReference type="ARBA" id="ARBA00022989"/>
    </source>
</evidence>
<feature type="compositionally biased region" description="Polar residues" evidence="7">
    <location>
        <begin position="495"/>
        <end position="518"/>
    </location>
</feature>
<dbReference type="PANTHER" id="PTHR11206">
    <property type="entry name" value="MULTIDRUG RESISTANCE PROTEIN"/>
    <property type="match status" value="1"/>
</dbReference>
<feature type="transmembrane region" description="Helical" evidence="6">
    <location>
        <begin position="195"/>
        <end position="217"/>
    </location>
</feature>
<dbReference type="GO" id="GO:0042910">
    <property type="term" value="F:xenobiotic transmembrane transporter activity"/>
    <property type="evidence" value="ECO:0007669"/>
    <property type="project" value="InterPro"/>
</dbReference>
<keyword evidence="4 6" id="KW-1133">Transmembrane helix</keyword>
<evidence type="ECO:0000256" key="5">
    <source>
        <dbReference type="ARBA" id="ARBA00023136"/>
    </source>
</evidence>
<feature type="transmembrane region" description="Helical" evidence="6">
    <location>
        <begin position="229"/>
        <end position="249"/>
    </location>
</feature>
<gene>
    <name evidence="8" type="primary">LOC115390247</name>
</gene>
<comment type="subcellular location">
    <subcellularLocation>
        <location evidence="1">Membrane</location>
        <topology evidence="1">Multi-pass membrane protein</topology>
    </subcellularLocation>
</comment>
<dbReference type="InParanoid" id="A0A672I7X7"/>
<organism evidence="8 9">
    <name type="scientific">Salarias fasciatus</name>
    <name type="common">Jewelled blenny</name>
    <name type="synonym">Blennius fasciatus</name>
    <dbReference type="NCBI Taxonomy" id="181472"/>
    <lineage>
        <taxon>Eukaryota</taxon>
        <taxon>Metazoa</taxon>
        <taxon>Chordata</taxon>
        <taxon>Craniata</taxon>
        <taxon>Vertebrata</taxon>
        <taxon>Euteleostomi</taxon>
        <taxon>Actinopterygii</taxon>
        <taxon>Neopterygii</taxon>
        <taxon>Teleostei</taxon>
        <taxon>Neoteleostei</taxon>
        <taxon>Acanthomorphata</taxon>
        <taxon>Ovalentaria</taxon>
        <taxon>Blenniimorphae</taxon>
        <taxon>Blenniiformes</taxon>
        <taxon>Blennioidei</taxon>
        <taxon>Blenniidae</taxon>
        <taxon>Salariinae</taxon>
        <taxon>Salarias</taxon>
    </lineage>
</organism>
<feature type="transmembrane region" description="Helical" evidence="6">
    <location>
        <begin position="558"/>
        <end position="577"/>
    </location>
</feature>
<dbReference type="FunCoup" id="A0A672I7X7">
    <property type="interactions" value="120"/>
</dbReference>
<reference evidence="8" key="1">
    <citation type="submission" date="2019-06" db="EMBL/GenBank/DDBJ databases">
        <authorList>
            <consortium name="Wellcome Sanger Institute Data Sharing"/>
        </authorList>
    </citation>
    <scope>NUCLEOTIDE SEQUENCE [LARGE SCALE GENOMIC DNA]</scope>
</reference>
<evidence type="ECO:0000256" key="7">
    <source>
        <dbReference type="SAM" id="MobiDB-lite"/>
    </source>
</evidence>
<comment type="similarity">
    <text evidence="2 6">Belongs to the multi antimicrobial extrusion (MATE) (TC 2.A.66.1) family.</text>
</comment>
<dbReference type="CDD" id="cd13132">
    <property type="entry name" value="MATE_eukaryotic"/>
    <property type="match status" value="1"/>
</dbReference>
<dbReference type="OMA" id="GQWAIGI"/>
<feature type="transmembrane region" description="Helical" evidence="6">
    <location>
        <begin position="44"/>
        <end position="71"/>
    </location>
</feature>
<feature type="transmembrane region" description="Helical" evidence="6">
    <location>
        <begin position="270"/>
        <end position="289"/>
    </location>
</feature>
<keyword evidence="9" id="KW-1185">Reference proteome</keyword>
<dbReference type="Ensembl" id="ENSSFAT00005038496.1">
    <property type="protein sequence ID" value="ENSSFAP00005037105.1"/>
    <property type="gene ID" value="ENSSFAG00005018671.1"/>
</dbReference>
<dbReference type="GO" id="GO:1990961">
    <property type="term" value="P:xenobiotic detoxification by transmembrane export across the plasma membrane"/>
    <property type="evidence" value="ECO:0007669"/>
    <property type="project" value="InterPro"/>
</dbReference>
<reference evidence="8" key="2">
    <citation type="submission" date="2025-08" db="UniProtKB">
        <authorList>
            <consortium name="Ensembl"/>
        </authorList>
    </citation>
    <scope>IDENTIFICATION</scope>
</reference>
<dbReference type="InterPro" id="IPR002528">
    <property type="entry name" value="MATE_fam"/>
</dbReference>
<evidence type="ECO:0000256" key="2">
    <source>
        <dbReference type="ARBA" id="ARBA00010199"/>
    </source>
</evidence>
<feature type="transmembrane region" description="Helical" evidence="6">
    <location>
        <begin position="453"/>
        <end position="476"/>
    </location>
</feature>
<evidence type="ECO:0000313" key="9">
    <source>
        <dbReference type="Proteomes" id="UP000472267"/>
    </source>
</evidence>
<name>A0A672I7X7_SALFA</name>